<dbReference type="EMBL" id="CM042028">
    <property type="protein sequence ID" value="KAI3798443.1"/>
    <property type="molecule type" value="Genomic_DNA"/>
</dbReference>
<evidence type="ECO:0000313" key="1">
    <source>
        <dbReference type="EMBL" id="KAI3798443.1"/>
    </source>
</evidence>
<sequence length="567" mass="61587">MEPFASSGSPLQDLEGFDFGGFGGFDFEEDRELSFKGIDFEGDGNKYCTVDECVSSVSSVTSWEWKWRRRPQSIMETGPRPVTGSWVEPWARMRPFCLLAFILVLQQVNCSQKQQKLYDFKTKLHQHSSHSPQLSSFSDFVKSSGRVFYPIGYGADPSGAQDSTAAIMGAVIDASLVENGQQLLPGVNDLGGAIVDLQGGSFRISRPIVIPPNSGNLVIQGGTLRASNTFSSDSYLIELNSPNSLKPSKTAANESHDTFSDTKTQNEPIYYEDITFRDILFDSTNIGGGLLVVDSARTRITNCFFLHFVTEGIRVERGHETFISSSFMGEIPTIGGNQHERDFLGTAIDLASNDNAVTDVVIFSATIGMVLRGQANMITGVHCYNKATFFGGIGILIETGQIRVDNCYMDYNSIVVHDPSQVHISNGFFLGGGNVVLKSVNGRVSGLNIVNNMFSGDSRSVVEIDGEFTSIDQVVIDHNNVKGGMRLKSTVGKMVVAGSGTVWVADFSPVLVFPGRISHVQYSIYNGAFGIEGVGGHAVTNVSGNVVVVETEKQMNGTVWFLVDQNP</sequence>
<reference evidence="2" key="1">
    <citation type="journal article" date="2022" name="Mol. Ecol. Resour.">
        <title>The genomes of chicory, endive, great burdock and yacon provide insights into Asteraceae palaeo-polyploidization history and plant inulin production.</title>
        <authorList>
            <person name="Fan W."/>
            <person name="Wang S."/>
            <person name="Wang H."/>
            <person name="Wang A."/>
            <person name="Jiang F."/>
            <person name="Liu H."/>
            <person name="Zhao H."/>
            <person name="Xu D."/>
            <person name="Zhang Y."/>
        </authorList>
    </citation>
    <scope>NUCLEOTIDE SEQUENCE [LARGE SCALE GENOMIC DNA]</scope>
    <source>
        <strain evidence="2">cv. Yunnan</strain>
    </source>
</reference>
<proteinExistence type="predicted"/>
<keyword evidence="2" id="KW-1185">Reference proteome</keyword>
<protein>
    <submittedName>
        <fullName evidence="1">Uncharacterized protein</fullName>
    </submittedName>
</protein>
<name>A0ACB9HR45_9ASTR</name>
<accession>A0ACB9HR45</accession>
<evidence type="ECO:0000313" key="2">
    <source>
        <dbReference type="Proteomes" id="UP001056120"/>
    </source>
</evidence>
<gene>
    <name evidence="1" type="ORF">L1987_33719</name>
</gene>
<reference evidence="1 2" key="2">
    <citation type="journal article" date="2022" name="Mol. Ecol. Resour.">
        <title>The genomes of chicory, endive, great burdock and yacon provide insights into Asteraceae paleo-polyploidization history and plant inulin production.</title>
        <authorList>
            <person name="Fan W."/>
            <person name="Wang S."/>
            <person name="Wang H."/>
            <person name="Wang A."/>
            <person name="Jiang F."/>
            <person name="Liu H."/>
            <person name="Zhao H."/>
            <person name="Xu D."/>
            <person name="Zhang Y."/>
        </authorList>
    </citation>
    <scope>NUCLEOTIDE SEQUENCE [LARGE SCALE GENOMIC DNA]</scope>
    <source>
        <strain evidence="2">cv. Yunnan</strain>
        <tissue evidence="1">Leaves</tissue>
    </source>
</reference>
<comment type="caution">
    <text evidence="1">The sequence shown here is derived from an EMBL/GenBank/DDBJ whole genome shotgun (WGS) entry which is preliminary data.</text>
</comment>
<organism evidence="1 2">
    <name type="scientific">Smallanthus sonchifolius</name>
    <dbReference type="NCBI Taxonomy" id="185202"/>
    <lineage>
        <taxon>Eukaryota</taxon>
        <taxon>Viridiplantae</taxon>
        <taxon>Streptophyta</taxon>
        <taxon>Embryophyta</taxon>
        <taxon>Tracheophyta</taxon>
        <taxon>Spermatophyta</taxon>
        <taxon>Magnoliopsida</taxon>
        <taxon>eudicotyledons</taxon>
        <taxon>Gunneridae</taxon>
        <taxon>Pentapetalae</taxon>
        <taxon>asterids</taxon>
        <taxon>campanulids</taxon>
        <taxon>Asterales</taxon>
        <taxon>Asteraceae</taxon>
        <taxon>Asteroideae</taxon>
        <taxon>Heliantheae alliance</taxon>
        <taxon>Millerieae</taxon>
        <taxon>Smallanthus</taxon>
    </lineage>
</organism>
<dbReference type="Proteomes" id="UP001056120">
    <property type="component" value="Linkage Group LG11"/>
</dbReference>